<dbReference type="InterPro" id="IPR016177">
    <property type="entry name" value="DNA-bd_dom_sf"/>
</dbReference>
<proteinExistence type="predicted"/>
<dbReference type="GO" id="GO:0003700">
    <property type="term" value="F:DNA-binding transcription factor activity"/>
    <property type="evidence" value="ECO:0007669"/>
    <property type="project" value="InterPro"/>
</dbReference>
<dbReference type="GO" id="GO:0003677">
    <property type="term" value="F:DNA binding"/>
    <property type="evidence" value="ECO:0007669"/>
    <property type="project" value="UniProtKB-KW"/>
</dbReference>
<dbReference type="PROSITE" id="PS51032">
    <property type="entry name" value="AP2_ERF"/>
    <property type="match status" value="1"/>
</dbReference>
<dbReference type="PANTHER" id="PTHR31190:SF281">
    <property type="entry name" value="AP2_ERF DOMAIN-CONTAINING PROTEIN"/>
    <property type="match status" value="1"/>
</dbReference>
<organism evidence="7">
    <name type="scientific">Aegilops tauschii</name>
    <name type="common">Tausch's goatgrass</name>
    <name type="synonym">Aegilops squarrosa</name>
    <dbReference type="NCBI Taxonomy" id="37682"/>
    <lineage>
        <taxon>Eukaryota</taxon>
        <taxon>Viridiplantae</taxon>
        <taxon>Streptophyta</taxon>
        <taxon>Embryophyta</taxon>
        <taxon>Tracheophyta</taxon>
        <taxon>Spermatophyta</taxon>
        <taxon>Magnoliopsida</taxon>
        <taxon>Liliopsida</taxon>
        <taxon>Poales</taxon>
        <taxon>Poaceae</taxon>
        <taxon>BOP clade</taxon>
        <taxon>Pooideae</taxon>
        <taxon>Triticodae</taxon>
        <taxon>Triticeae</taxon>
        <taxon>Triticinae</taxon>
        <taxon>Aegilops</taxon>
    </lineage>
</organism>
<dbReference type="GO" id="GO:0005634">
    <property type="term" value="C:nucleus"/>
    <property type="evidence" value="ECO:0007669"/>
    <property type="project" value="UniProtKB-SubCell"/>
</dbReference>
<accession>M8BPP9</accession>
<name>M8BPP9_AEGTA</name>
<evidence type="ECO:0000256" key="4">
    <source>
        <dbReference type="ARBA" id="ARBA00023163"/>
    </source>
</evidence>
<feature type="compositionally biased region" description="Low complexity" evidence="6">
    <location>
        <begin position="88"/>
        <end position="99"/>
    </location>
</feature>
<keyword evidence="2" id="KW-0805">Transcription regulation</keyword>
<keyword evidence="5" id="KW-0539">Nucleus</keyword>
<evidence type="ECO:0000256" key="5">
    <source>
        <dbReference type="ARBA" id="ARBA00023242"/>
    </source>
</evidence>
<sequence>MELNHLQMELPTYDGFHCYHGYSISFSSNAHYTHHQPAPQAQAHDDTGIDHQLFSFSFPMEATSTSFTTPPAASGAWEEIMTAPVASPSLLPQGSSSSSRDTPDSPLIGVRKRPWGKYAAEIRDSTRNGARVWLGTFDTPQAAALAYDQAAFSVRGPAAVLNFPVKLVQESLRTLDIGCAAAGDSPALALKRRHCIRKRRPNKKRMSRATATAAQATRQEAATTSSLSTCVLELEDLGADYLDELLPLCVVFGSFLGLLANTVGCTKIKVKSGSVETFPMSFMIIVIESAMK</sequence>
<dbReference type="SUPFAM" id="SSF54171">
    <property type="entry name" value="DNA-binding domain"/>
    <property type="match status" value="1"/>
</dbReference>
<dbReference type="InterPro" id="IPR036955">
    <property type="entry name" value="AP2/ERF_dom_sf"/>
</dbReference>
<comment type="subcellular location">
    <subcellularLocation>
        <location evidence="1">Nucleus</location>
    </subcellularLocation>
</comment>
<keyword evidence="3" id="KW-0238">DNA-binding</keyword>
<dbReference type="InterPro" id="IPR044808">
    <property type="entry name" value="ERF_plant"/>
</dbReference>
<evidence type="ECO:0000256" key="6">
    <source>
        <dbReference type="SAM" id="MobiDB-lite"/>
    </source>
</evidence>
<dbReference type="EnsemblPlants" id="EMT04957">
    <property type="protein sequence ID" value="EMT04957"/>
    <property type="gene ID" value="F775_22020"/>
</dbReference>
<evidence type="ECO:0000313" key="7">
    <source>
        <dbReference type="EnsemblPlants" id="EMT04957"/>
    </source>
</evidence>
<evidence type="ECO:0000256" key="3">
    <source>
        <dbReference type="ARBA" id="ARBA00023125"/>
    </source>
</evidence>
<dbReference type="Gene3D" id="3.30.730.10">
    <property type="entry name" value="AP2/ERF domain"/>
    <property type="match status" value="1"/>
</dbReference>
<dbReference type="InterPro" id="IPR001471">
    <property type="entry name" value="AP2/ERF_dom"/>
</dbReference>
<dbReference type="AlphaFoldDB" id="M8BPP9"/>
<evidence type="ECO:0000256" key="1">
    <source>
        <dbReference type="ARBA" id="ARBA00004123"/>
    </source>
</evidence>
<protein>
    <submittedName>
        <fullName evidence="7">Ethylene-responsive transcription factor 15</fullName>
    </submittedName>
</protein>
<dbReference type="PRINTS" id="PR00367">
    <property type="entry name" value="ETHRSPELEMNT"/>
</dbReference>
<dbReference type="PANTHER" id="PTHR31190">
    <property type="entry name" value="DNA-BINDING DOMAIN"/>
    <property type="match status" value="1"/>
</dbReference>
<reference evidence="7" key="1">
    <citation type="submission" date="2015-06" db="UniProtKB">
        <authorList>
            <consortium name="EnsemblPlants"/>
        </authorList>
    </citation>
    <scope>IDENTIFICATION</scope>
</reference>
<dbReference type="SMART" id="SM00380">
    <property type="entry name" value="AP2"/>
    <property type="match status" value="1"/>
</dbReference>
<dbReference type="Pfam" id="PF00847">
    <property type="entry name" value="AP2"/>
    <property type="match status" value="1"/>
</dbReference>
<dbReference type="GO" id="GO:0009873">
    <property type="term" value="P:ethylene-activated signaling pathway"/>
    <property type="evidence" value="ECO:0007669"/>
    <property type="project" value="InterPro"/>
</dbReference>
<dbReference type="CDD" id="cd00018">
    <property type="entry name" value="AP2"/>
    <property type="match status" value="1"/>
</dbReference>
<dbReference type="FunFam" id="3.30.730.10:FF:000001">
    <property type="entry name" value="Ethylene-responsive transcription factor 2"/>
    <property type="match status" value="1"/>
</dbReference>
<evidence type="ECO:0000256" key="2">
    <source>
        <dbReference type="ARBA" id="ARBA00023015"/>
    </source>
</evidence>
<keyword evidence="4" id="KW-0804">Transcription</keyword>
<feature type="region of interest" description="Disordered" evidence="6">
    <location>
        <begin position="88"/>
        <end position="110"/>
    </location>
</feature>